<name>A0ABV1D1H5_9FIRM</name>
<dbReference type="PRINTS" id="PR00081">
    <property type="entry name" value="GDHRDH"/>
</dbReference>
<keyword evidence="2" id="KW-0560">Oxidoreductase</keyword>
<dbReference type="SMART" id="SM00822">
    <property type="entry name" value="PKS_KR"/>
    <property type="match status" value="1"/>
</dbReference>
<proteinExistence type="inferred from homology"/>
<comment type="similarity">
    <text evidence="1">Belongs to the short-chain dehydrogenases/reductases (SDR) family.</text>
</comment>
<gene>
    <name evidence="4" type="ORF">WMQ36_04555</name>
</gene>
<dbReference type="InterPro" id="IPR036291">
    <property type="entry name" value="NAD(P)-bd_dom_sf"/>
</dbReference>
<dbReference type="Pfam" id="PF13561">
    <property type="entry name" value="adh_short_C2"/>
    <property type="match status" value="1"/>
</dbReference>
<sequence length="256" mass="26837">MNDGMMEAFGLKGHVALITGGGSGLGLAMAECLAAAGAQVVIAGRRRQVLDEACAHLGDSVAGIEYDVTDTGRAGEIIKEIVNRYGRLDILINNAGVHCKKAVEDVTREDLQSVLDVHLFGAYALTQAAIPYMRANKQGSVIFISSMSAVMGMTNVTAYSAAKAAVLGLVKTISGEVAKDGIRVNAIVPGFIDTPMFHQATDKDPERQKKILGHTPMECYGLPKDVGWAAVYLSGAASRFVTGTALMVDGGCSIGF</sequence>
<reference evidence="4 5" key="1">
    <citation type="submission" date="2024-03" db="EMBL/GenBank/DDBJ databases">
        <title>Human intestinal bacterial collection.</title>
        <authorList>
            <person name="Pauvert C."/>
            <person name="Hitch T.C.A."/>
            <person name="Clavel T."/>
        </authorList>
    </citation>
    <scope>NUCLEOTIDE SEQUENCE [LARGE SCALE GENOMIC DNA]</scope>
    <source>
        <strain evidence="4 5">CLA-SR-H021</strain>
    </source>
</reference>
<dbReference type="InterPro" id="IPR020904">
    <property type="entry name" value="Sc_DH/Rdtase_CS"/>
</dbReference>
<comment type="caution">
    <text evidence="4">The sequence shown here is derived from an EMBL/GenBank/DDBJ whole genome shotgun (WGS) entry which is preliminary data.</text>
</comment>
<organism evidence="4 5">
    <name type="scientific">Enterocloster hominis</name>
    <name type="common">ex Hitch et al. 2024</name>
    <dbReference type="NCBI Taxonomy" id="1917870"/>
    <lineage>
        <taxon>Bacteria</taxon>
        <taxon>Bacillati</taxon>
        <taxon>Bacillota</taxon>
        <taxon>Clostridia</taxon>
        <taxon>Lachnospirales</taxon>
        <taxon>Lachnospiraceae</taxon>
        <taxon>Enterocloster</taxon>
    </lineage>
</organism>
<protein>
    <submittedName>
        <fullName evidence="4">SDR family NAD(P)-dependent oxidoreductase</fullName>
    </submittedName>
</protein>
<dbReference type="Proteomes" id="UP001454086">
    <property type="component" value="Unassembled WGS sequence"/>
</dbReference>
<feature type="domain" description="Ketoreductase" evidence="3">
    <location>
        <begin position="14"/>
        <end position="190"/>
    </location>
</feature>
<evidence type="ECO:0000256" key="2">
    <source>
        <dbReference type="ARBA" id="ARBA00023002"/>
    </source>
</evidence>
<dbReference type="InterPro" id="IPR002347">
    <property type="entry name" value="SDR_fam"/>
</dbReference>
<evidence type="ECO:0000313" key="4">
    <source>
        <dbReference type="EMBL" id="MEQ2424234.1"/>
    </source>
</evidence>
<evidence type="ECO:0000313" key="5">
    <source>
        <dbReference type="Proteomes" id="UP001454086"/>
    </source>
</evidence>
<dbReference type="Gene3D" id="3.40.50.720">
    <property type="entry name" value="NAD(P)-binding Rossmann-like Domain"/>
    <property type="match status" value="1"/>
</dbReference>
<dbReference type="PANTHER" id="PTHR42760:SF115">
    <property type="entry name" value="3-OXOACYL-[ACYL-CARRIER-PROTEIN] REDUCTASE FABG"/>
    <property type="match status" value="1"/>
</dbReference>
<accession>A0ABV1D1H5</accession>
<evidence type="ECO:0000259" key="3">
    <source>
        <dbReference type="SMART" id="SM00822"/>
    </source>
</evidence>
<dbReference type="EMBL" id="JBBMFM010000010">
    <property type="protein sequence ID" value="MEQ2424234.1"/>
    <property type="molecule type" value="Genomic_DNA"/>
</dbReference>
<dbReference type="NCBIfam" id="NF005559">
    <property type="entry name" value="PRK07231.1"/>
    <property type="match status" value="1"/>
</dbReference>
<dbReference type="InterPro" id="IPR057326">
    <property type="entry name" value="KR_dom"/>
</dbReference>
<dbReference type="PRINTS" id="PR00080">
    <property type="entry name" value="SDRFAMILY"/>
</dbReference>
<dbReference type="SUPFAM" id="SSF51735">
    <property type="entry name" value="NAD(P)-binding Rossmann-fold domains"/>
    <property type="match status" value="1"/>
</dbReference>
<evidence type="ECO:0000256" key="1">
    <source>
        <dbReference type="ARBA" id="ARBA00006484"/>
    </source>
</evidence>
<dbReference type="CDD" id="cd05233">
    <property type="entry name" value="SDR_c"/>
    <property type="match status" value="1"/>
</dbReference>
<dbReference type="RefSeq" id="WP_349117790.1">
    <property type="nucleotide sequence ID" value="NZ_JBBMFM010000010.1"/>
</dbReference>
<dbReference type="PANTHER" id="PTHR42760">
    <property type="entry name" value="SHORT-CHAIN DEHYDROGENASES/REDUCTASES FAMILY MEMBER"/>
    <property type="match status" value="1"/>
</dbReference>
<dbReference type="PROSITE" id="PS00061">
    <property type="entry name" value="ADH_SHORT"/>
    <property type="match status" value="1"/>
</dbReference>
<keyword evidence="5" id="KW-1185">Reference proteome</keyword>